<dbReference type="Gene3D" id="3.30.60.90">
    <property type="match status" value="1"/>
</dbReference>
<feature type="domain" description="HTH myb-type" evidence="39">
    <location>
        <begin position="1627"/>
        <end position="1679"/>
    </location>
</feature>
<dbReference type="Pfam" id="PF00569">
    <property type="entry name" value="ZZ"/>
    <property type="match status" value="1"/>
</dbReference>
<comment type="similarity">
    <text evidence="4">Belongs to the peptidase C19 family. USP20/USP33 subfamily.</text>
</comment>
<evidence type="ECO:0000256" key="3">
    <source>
        <dbReference type="ARBA" id="ARBA00004556"/>
    </source>
</evidence>
<evidence type="ECO:0000256" key="15">
    <source>
        <dbReference type="ARBA" id="ARBA00022801"/>
    </source>
</evidence>
<evidence type="ECO:0000256" key="12">
    <source>
        <dbReference type="ARBA" id="ARBA00022737"/>
    </source>
</evidence>
<comment type="function">
    <text evidence="29">Histone H3 reader that is required for the ATAC complex-mediated maintenance of histone acetylation and gene activation. Component of the ATAC complex, a complex with histone acetyltransferase activity on histones H3 and H4.</text>
</comment>
<dbReference type="Gene3D" id="1.10.10.60">
    <property type="entry name" value="Homeodomain-like"/>
    <property type="match status" value="1"/>
</dbReference>
<dbReference type="PROSITE" id="PS50090">
    <property type="entry name" value="MYB_LIKE"/>
    <property type="match status" value="1"/>
</dbReference>
<evidence type="ECO:0000256" key="21">
    <source>
        <dbReference type="ARBA" id="ARBA00023125"/>
    </source>
</evidence>
<dbReference type="EMBL" id="KZ505817">
    <property type="protein sequence ID" value="PKU44566.1"/>
    <property type="molecule type" value="Genomic_DNA"/>
</dbReference>
<evidence type="ECO:0000256" key="31">
    <source>
        <dbReference type="ARBA" id="ARBA00068620"/>
    </source>
</evidence>
<dbReference type="PROSITE" id="PS50135">
    <property type="entry name" value="ZF_ZZ_2"/>
    <property type="match status" value="1"/>
</dbReference>
<dbReference type="Pfam" id="PF02148">
    <property type="entry name" value="zf-UBP"/>
    <property type="match status" value="1"/>
</dbReference>
<evidence type="ECO:0000256" key="19">
    <source>
        <dbReference type="ARBA" id="ARBA00022990"/>
    </source>
</evidence>
<evidence type="ECO:0000256" key="14">
    <source>
        <dbReference type="ARBA" id="ARBA00022786"/>
    </source>
</evidence>
<dbReference type="InterPro" id="IPR028889">
    <property type="entry name" value="USP"/>
</dbReference>
<dbReference type="PROSITE" id="PS00972">
    <property type="entry name" value="USP_1"/>
    <property type="match status" value="1"/>
</dbReference>
<dbReference type="SUPFAM" id="SSF57850">
    <property type="entry name" value="RING/U-box"/>
    <property type="match status" value="2"/>
</dbReference>
<keyword evidence="8" id="KW-0597">Phosphoprotein</keyword>
<dbReference type="FunFam" id="3.30.2230.10:FF:000001">
    <property type="entry name" value="Ubiquitinyl hydrolase 1"/>
    <property type="match status" value="1"/>
</dbReference>
<dbReference type="SUPFAM" id="SSF46689">
    <property type="entry name" value="Homeodomain-like"/>
    <property type="match status" value="1"/>
</dbReference>
<evidence type="ECO:0000256" key="11">
    <source>
        <dbReference type="ARBA" id="ARBA00022723"/>
    </source>
</evidence>
<dbReference type="InterPro" id="IPR013083">
    <property type="entry name" value="Znf_RING/FYVE/PHD"/>
</dbReference>
<dbReference type="InterPro" id="IPR043145">
    <property type="entry name" value="Znf_ZZ_sf"/>
</dbReference>
<dbReference type="Pfam" id="PF06337">
    <property type="entry name" value="DUSP"/>
    <property type="match status" value="2"/>
</dbReference>
<dbReference type="InterPro" id="IPR017930">
    <property type="entry name" value="Myb_dom"/>
</dbReference>
<evidence type="ECO:0000256" key="30">
    <source>
        <dbReference type="ARBA" id="ARBA00062553"/>
    </source>
</evidence>
<evidence type="ECO:0000256" key="6">
    <source>
        <dbReference type="ARBA" id="ARBA00022490"/>
    </source>
</evidence>
<keyword evidence="18" id="KW-0832">Ubl conjugation</keyword>
<evidence type="ECO:0000256" key="4">
    <source>
        <dbReference type="ARBA" id="ARBA00008269"/>
    </source>
</evidence>
<dbReference type="PROSITE" id="PS50271">
    <property type="entry name" value="ZF_UBP"/>
    <property type="match status" value="1"/>
</dbReference>
<evidence type="ECO:0000256" key="5">
    <source>
        <dbReference type="ARBA" id="ARBA00012759"/>
    </source>
</evidence>
<keyword evidence="7" id="KW-1017">Isopeptide bond</keyword>
<feature type="domain" description="USP" evidence="36">
    <location>
        <begin position="153"/>
        <end position="684"/>
    </location>
</feature>
<proteinExistence type="inferred from homology"/>
<dbReference type="InterPro" id="IPR000433">
    <property type="entry name" value="Znf_ZZ"/>
</dbReference>
<protein>
    <recommendedName>
        <fullName evidence="25">Ubiquitin carboxyl-terminal hydrolase 33</fullName>
        <ecNumber evidence="5">3.4.19.12</ecNumber>
    </recommendedName>
    <alternativeName>
        <fullName evidence="27">Deubiquitinating enzyme 33</fullName>
    </alternativeName>
    <alternativeName>
        <fullName evidence="26">Ubiquitin thioesterase 33</fullName>
    </alternativeName>
    <alternativeName>
        <fullName evidence="28">Ubiquitin-specific-processing protease 33</fullName>
    </alternativeName>
    <alternativeName>
        <fullName evidence="31">ZZ-type zinc finger-containing protein 3</fullName>
    </alternativeName>
</protein>
<dbReference type="CDD" id="cd02674">
    <property type="entry name" value="Peptidase_C19R"/>
    <property type="match status" value="1"/>
</dbReference>
<keyword evidence="23" id="KW-0206">Cytoskeleton</keyword>
<dbReference type="GO" id="GO:0016579">
    <property type="term" value="P:protein deubiquitination"/>
    <property type="evidence" value="ECO:0007669"/>
    <property type="project" value="InterPro"/>
</dbReference>
<sequence>MSSPGSNCPHLESVGEITKEELIQKSHGTCQDCKVRGPNLWACLENRCTYVGCGESHVDHSTTHSQETKHCLTVNLTTLRVWCYACSKEVFLDRKLGSHSPLPNARLSHQSQENSVQDFKIPSNPTLKIPLAAVFDDLDIEVEEDELKTRGLTGLKNIGNTCYMNAALQALSNCPPLTHFFLDCGGLARTDKKPAICKSYLKLMTELWHKSRPGSVVPTGLFQGIKTVNPTFRGYSQQDAQEFLRCLMDLLHEELKEPVVELEDAQPMSAEESMEEDKSQSDVGFQPCESCGTCDKTENDAIFKPVSEDPAETTMLIQDDDNNSITSKDWQKEKISSNKLKRANSMEDLEKDTNTALETTEFLNNQGTVKVQIHSRFSEYISDVHMNDISAAQTPLSNEGVNTRLSNSPPKSFSSCSSLAPVHKKVSTVSSPKRKKRKRYRSVISDIFDGTIISSVQCLTCDRLSVTLETFQDLSLPIPGKEDLAKLHSASHQTSLVKAGSCGEAYAPQGWIAFFMEYFKRFVVSCVPSWFWGPVVTLQDCLAAFFARDELKGDNMYSCGRCKKLRNGVKFCKVQKFPEILCIHLKRFRHELMFSTKIGTHVSFPLEGLDLQPFLAKDSPAQIVTYDLLSVICHHGTASSGHYIAYCRNNLNNLWYEFDDQSVTEVSESTVQNAEAYVLFYRKSSEEAQRERRRISSLLNMMEPSLLQFYVSRQWLNKFKTFAEPGPISNNDFLCMHGGVPPHKANFIEDLVVMLPQNIWDNLYSRYGGGPAVNHLYVCHTCQIESERIEKRRKNELEMFIRLNRAFQEEESPSTFYCISMQWFREWEGFVKGKDSDPPGPIDNAKIAVTKCGNAVLKQGADSGQISEETWNFLQSIYGGGPEIILRPPVPPVEPDILQAEEKIELETHEFLNRQYENKFASMKSTEYEERFSSHYSIVIYDAFIEVDTLKLNAIPVDHDEHTLGTCHSMAASRSTRVTRSTVGLNGLDENFCGRTLRNRSIAHPEEVSPHPQIRSRSPKKRPESVQTQKGSNGGRTTDLKQQSARESWVSPRKRGLSTSEKDNVDKQTVENCEKKQAEPVSPVLKRIKRCLRSEAPNSSEEDLPTKTEKESLEHKSLVSDNDAVSTGTKRACRCLILDDCDKREVKKVNVCAEGFNNSAIVDEIAGYQTVNGVGERDSNSLNCDDCQLDGNTKQNSAGSCMPKDKTVAENGNSFAHSSLLLNSSKEDSVVDHYVPCTNSQEQVKLEDHKIINDCLPEEHANQADEPATGSFSEIQSSLLRDSEEEVDVVGDSSASKEQCAENTNSNPNTHHDSASISGEPEPHSSVLDCVSAQMTSMSELQEHRYTLRTSPRRAAPARSSPTKNNSPCRENGQVEENNLSPTEKNVPVGINSINGSPKKSEEIKQNEKERNCNTGDHGSDGLRKPLSEGRLVAGYVPSAKESANIHTAEDDEDEPDVYYFESDHVALKHNKDYQRLLQTIAVLEAQRTQAVQDLESLGRHQREALKDPIGFVERLQKKVDMGLPYPQRVVQLPEIAWDQYTTSLGNFEREFKNRKRNSRRVKLIFDKVGIPARPKSPLDPKKDGESISYSVLPLSDGPEGSTNSRPQMIRGRLCDETKPETFNQLWTVEEQKKLEQLLLKYPPEEVESRRWQKIADELGNRTAKQVASRVQKYFIKLTKAGIPVPGRTPNLYLYSKKSSSRRQHPLNKHLFKPSTFMTSHEPPVYMDEDDDRSSFHSHMDTAVEEEVSDEESIPITYRELPEYKELLEFKKLKKQKLQQMHAESGFVQHVGFKCDNCGIEPIQGVRWHCQDCPQEMSLDFCDSCSDCLHETEIHKEDHQLEPIYRAETFLDRDYCMSQGTSYNYLDPNYFPANR</sequence>
<feature type="compositionally biased region" description="Basic and acidic residues" evidence="33">
    <location>
        <begin position="1060"/>
        <end position="1078"/>
    </location>
</feature>
<feature type="domain" description="DUSP" evidence="38">
    <location>
        <begin position="788"/>
        <end position="890"/>
    </location>
</feature>
<dbReference type="InterPro" id="IPR018200">
    <property type="entry name" value="USP_CS"/>
</dbReference>
<keyword evidence="11" id="KW-0479">Metal-binding</keyword>
<dbReference type="GO" id="GO:0140672">
    <property type="term" value="C:ATAC complex"/>
    <property type="evidence" value="ECO:0007669"/>
    <property type="project" value="UniProtKB-ARBA"/>
</dbReference>
<dbReference type="CDD" id="cd00167">
    <property type="entry name" value="SANT"/>
    <property type="match status" value="1"/>
</dbReference>
<keyword evidence="10" id="KW-0645">Protease</keyword>
<evidence type="ECO:0000256" key="29">
    <source>
        <dbReference type="ARBA" id="ARBA00053098"/>
    </source>
</evidence>
<evidence type="ECO:0000259" key="38">
    <source>
        <dbReference type="PROSITE" id="PS51283"/>
    </source>
</evidence>
<dbReference type="SUPFAM" id="SSF54001">
    <property type="entry name" value="Cysteine proteinases"/>
    <property type="match status" value="1"/>
</dbReference>
<dbReference type="CDD" id="cd02341">
    <property type="entry name" value="ZZ_ZZZ3"/>
    <property type="match status" value="1"/>
</dbReference>
<evidence type="ECO:0000256" key="18">
    <source>
        <dbReference type="ARBA" id="ARBA00022843"/>
    </source>
</evidence>
<evidence type="ECO:0000256" key="7">
    <source>
        <dbReference type="ARBA" id="ARBA00022499"/>
    </source>
</evidence>
<feature type="region of interest" description="Disordered" evidence="33">
    <location>
        <begin position="1092"/>
        <end position="1118"/>
    </location>
</feature>
<dbReference type="InterPro" id="IPR001607">
    <property type="entry name" value="Znf_UBP"/>
</dbReference>
<gene>
    <name evidence="40" type="ORF">llap_5119</name>
</gene>
<organism evidence="40 41">
    <name type="scientific">Limosa lapponica baueri</name>
    <dbReference type="NCBI Taxonomy" id="1758121"/>
    <lineage>
        <taxon>Eukaryota</taxon>
        <taxon>Metazoa</taxon>
        <taxon>Chordata</taxon>
        <taxon>Craniata</taxon>
        <taxon>Vertebrata</taxon>
        <taxon>Euteleostomi</taxon>
        <taxon>Archelosauria</taxon>
        <taxon>Archosauria</taxon>
        <taxon>Dinosauria</taxon>
        <taxon>Saurischia</taxon>
        <taxon>Theropoda</taxon>
        <taxon>Coelurosauria</taxon>
        <taxon>Aves</taxon>
        <taxon>Neognathae</taxon>
        <taxon>Neoaves</taxon>
        <taxon>Charadriiformes</taxon>
        <taxon>Scolopacidae</taxon>
        <taxon>Limosa</taxon>
    </lineage>
</organism>
<dbReference type="OrthoDB" id="73004at2759"/>
<keyword evidence="19" id="KW-0007">Acetylation</keyword>
<evidence type="ECO:0000256" key="32">
    <source>
        <dbReference type="PROSITE-ProRule" id="PRU00228"/>
    </source>
</evidence>
<evidence type="ECO:0000259" key="39">
    <source>
        <dbReference type="PROSITE" id="PS51294"/>
    </source>
</evidence>
<keyword evidence="20" id="KW-0805">Transcription regulation</keyword>
<keyword evidence="41" id="KW-1185">Reference proteome</keyword>
<feature type="domain" description="ZZ-type" evidence="35">
    <location>
        <begin position="1790"/>
        <end position="1849"/>
    </location>
</feature>
<evidence type="ECO:0000256" key="20">
    <source>
        <dbReference type="ARBA" id="ARBA00023015"/>
    </source>
</evidence>
<name>A0A2I0UEU0_LIMLA</name>
<dbReference type="PANTHER" id="PTHR22705:SF0">
    <property type="entry name" value="ZZ-TYPE ZINC FINGER-CONTAINING PROTEIN 3"/>
    <property type="match status" value="1"/>
</dbReference>
<evidence type="ECO:0000259" key="36">
    <source>
        <dbReference type="PROSITE" id="PS50235"/>
    </source>
</evidence>
<dbReference type="GO" id="GO:0051302">
    <property type="term" value="P:regulation of cell division"/>
    <property type="evidence" value="ECO:0007669"/>
    <property type="project" value="UniProtKB-ARBA"/>
</dbReference>
<dbReference type="InterPro" id="IPR001394">
    <property type="entry name" value="Peptidase_C19_UCH"/>
</dbReference>
<evidence type="ECO:0000256" key="27">
    <source>
        <dbReference type="ARBA" id="ARBA00042422"/>
    </source>
</evidence>
<dbReference type="PANTHER" id="PTHR22705">
    <property type="entry name" value="ZINC FINGER, ZZ DOMAIN CONTAINING 3"/>
    <property type="match status" value="1"/>
</dbReference>
<dbReference type="InterPro" id="IPR009057">
    <property type="entry name" value="Homeodomain-like_sf"/>
</dbReference>
<dbReference type="InterPro" id="IPR038765">
    <property type="entry name" value="Papain-like_cys_pep_sf"/>
</dbReference>
<feature type="domain" description="Myb-like" evidence="34">
    <location>
        <begin position="1619"/>
        <end position="1675"/>
    </location>
</feature>
<keyword evidence="16" id="KW-0788">Thiol protease</keyword>
<keyword evidence="17" id="KW-0862">Zinc</keyword>
<feature type="region of interest" description="Disordered" evidence="33">
    <location>
        <begin position="1000"/>
        <end position="1079"/>
    </location>
</feature>
<dbReference type="Proteomes" id="UP000233556">
    <property type="component" value="Unassembled WGS sequence"/>
</dbReference>
<feature type="region of interest" description="Disordered" evidence="33">
    <location>
        <begin position="1346"/>
        <end position="1426"/>
    </location>
</feature>
<evidence type="ECO:0000259" key="34">
    <source>
        <dbReference type="PROSITE" id="PS50090"/>
    </source>
</evidence>
<dbReference type="SMART" id="SM00695">
    <property type="entry name" value="DUSP"/>
    <property type="match status" value="2"/>
</dbReference>
<dbReference type="Gene3D" id="3.30.2230.10">
    <property type="entry name" value="DUSP-like"/>
    <property type="match status" value="2"/>
</dbReference>
<keyword evidence="14" id="KW-0833">Ubl conjugation pathway</keyword>
<dbReference type="PROSITE" id="PS51294">
    <property type="entry name" value="HTH_MYB"/>
    <property type="match status" value="1"/>
</dbReference>
<evidence type="ECO:0000256" key="2">
    <source>
        <dbReference type="ARBA" id="ARBA00004300"/>
    </source>
</evidence>
<dbReference type="GO" id="GO:0008270">
    <property type="term" value="F:zinc ion binding"/>
    <property type="evidence" value="ECO:0007669"/>
    <property type="project" value="UniProtKB-KW"/>
</dbReference>
<evidence type="ECO:0000256" key="25">
    <source>
        <dbReference type="ARBA" id="ARBA00039433"/>
    </source>
</evidence>
<dbReference type="SMART" id="SM00290">
    <property type="entry name" value="ZnF_UBP"/>
    <property type="match status" value="1"/>
</dbReference>
<comment type="catalytic activity">
    <reaction evidence="1">
        <text>Thiol-dependent hydrolysis of ester, thioester, amide, peptide and isopeptide bonds formed by the C-terminal Gly of ubiquitin (a 76-residue protein attached to proteins as an intracellular targeting signal).</text>
        <dbReference type="EC" id="3.4.19.12"/>
    </reaction>
</comment>
<feature type="compositionally biased region" description="Polar residues" evidence="33">
    <location>
        <begin position="1363"/>
        <end position="1384"/>
    </location>
</feature>
<evidence type="ECO:0000259" key="35">
    <source>
        <dbReference type="PROSITE" id="PS50135"/>
    </source>
</evidence>
<evidence type="ECO:0000256" key="16">
    <source>
        <dbReference type="ARBA" id="ARBA00022807"/>
    </source>
</evidence>
<comment type="subunit">
    <text evidence="30">Component of the ADA2A-containing complex (ATAC), composed of KAT14, KAT2A, TADA2L, TADA3L, ZZ3, MBIP, WDR5, YEATS2, CCDC101 and DR1. Interacts via (ZZ-type zinc finger) with histone H3 in a methylation-independent manner and acetylation on 'Lys-4' (H3K4ac) moderately enhances the interaction.</text>
</comment>
<dbReference type="GO" id="GO:0006508">
    <property type="term" value="P:proteolysis"/>
    <property type="evidence" value="ECO:0007669"/>
    <property type="project" value="UniProtKB-KW"/>
</dbReference>
<dbReference type="FunFam" id="1.10.10.60:FF:000128">
    <property type="entry name" value="Putative ZZ-type zinc finger-containing protein 3"/>
    <property type="match status" value="1"/>
</dbReference>
<dbReference type="Pfam" id="PF00443">
    <property type="entry name" value="UCH"/>
    <property type="match status" value="1"/>
</dbReference>
<accession>A0A2I0UEU0</accession>
<dbReference type="GO" id="GO:0004843">
    <property type="term" value="F:cysteine-type deubiquitinase activity"/>
    <property type="evidence" value="ECO:0007669"/>
    <property type="project" value="UniProtKB-EC"/>
</dbReference>
<dbReference type="GO" id="GO:0048471">
    <property type="term" value="C:perinuclear region of cytoplasm"/>
    <property type="evidence" value="ECO:0007669"/>
    <property type="project" value="UniProtKB-SubCell"/>
</dbReference>
<feature type="compositionally biased region" description="Basic and acidic residues" evidence="33">
    <location>
        <begin position="1104"/>
        <end position="1118"/>
    </location>
</feature>
<evidence type="ECO:0000256" key="23">
    <source>
        <dbReference type="ARBA" id="ARBA00023212"/>
    </source>
</evidence>
<comment type="subcellular location">
    <subcellularLocation>
        <location evidence="2">Cytoplasm</location>
        <location evidence="2">Cytoskeleton</location>
        <location evidence="2">Microtubule organizing center</location>
        <location evidence="2">Centrosome</location>
    </subcellularLocation>
    <subcellularLocation>
        <location evidence="3">Cytoplasm</location>
        <location evidence="3">Perinuclear region</location>
    </subcellularLocation>
</comment>
<dbReference type="FunFam" id="3.30.40.10:FF:000065">
    <property type="entry name" value="Ubiquitinyl hydrolase 1"/>
    <property type="match status" value="1"/>
</dbReference>
<evidence type="ECO:0000256" key="1">
    <source>
        <dbReference type="ARBA" id="ARBA00000707"/>
    </source>
</evidence>
<evidence type="ECO:0000256" key="24">
    <source>
        <dbReference type="ARBA" id="ARBA00023242"/>
    </source>
</evidence>
<dbReference type="GO" id="GO:0005813">
    <property type="term" value="C:centrosome"/>
    <property type="evidence" value="ECO:0007669"/>
    <property type="project" value="UniProtKB-SubCell"/>
</dbReference>
<dbReference type="Gene3D" id="3.90.70.10">
    <property type="entry name" value="Cysteine proteinases"/>
    <property type="match status" value="1"/>
</dbReference>
<dbReference type="EC" id="3.4.19.12" evidence="5"/>
<keyword evidence="13 32" id="KW-0863">Zinc-finger</keyword>
<dbReference type="PROSITE" id="PS51283">
    <property type="entry name" value="DUSP"/>
    <property type="match status" value="2"/>
</dbReference>
<evidence type="ECO:0000313" key="40">
    <source>
        <dbReference type="EMBL" id="PKU44566.1"/>
    </source>
</evidence>
<dbReference type="InterPro" id="IPR041981">
    <property type="entry name" value="ZZZ3_ZZ"/>
</dbReference>
<evidence type="ECO:0000259" key="37">
    <source>
        <dbReference type="PROSITE" id="PS50271"/>
    </source>
</evidence>
<dbReference type="PROSITE" id="PS01357">
    <property type="entry name" value="ZF_ZZ_1"/>
    <property type="match status" value="1"/>
</dbReference>
<dbReference type="GO" id="GO:0006897">
    <property type="term" value="P:endocytosis"/>
    <property type="evidence" value="ECO:0007669"/>
    <property type="project" value="UniProtKB-KW"/>
</dbReference>
<keyword evidence="15" id="KW-0378">Hydrolase</keyword>
<keyword evidence="24" id="KW-0539">Nucleus</keyword>
<feature type="compositionally biased region" description="Polar residues" evidence="33">
    <location>
        <begin position="1293"/>
        <end position="1309"/>
    </location>
</feature>
<dbReference type="InterPro" id="IPR001005">
    <property type="entry name" value="SANT/Myb"/>
</dbReference>
<feature type="region of interest" description="Disordered" evidence="33">
    <location>
        <begin position="1574"/>
        <end position="1608"/>
    </location>
</feature>
<evidence type="ECO:0000256" key="9">
    <source>
        <dbReference type="ARBA" id="ARBA00022583"/>
    </source>
</evidence>
<reference evidence="41" key="2">
    <citation type="submission" date="2017-12" db="EMBL/GenBank/DDBJ databases">
        <title>Genome sequence of the Bar-tailed Godwit (Limosa lapponica baueri).</title>
        <authorList>
            <person name="Lima N.C.B."/>
            <person name="Parody-Merino A.M."/>
            <person name="Battley P.F."/>
            <person name="Fidler A.E."/>
            <person name="Prosdocimi F."/>
        </authorList>
    </citation>
    <scope>NUCLEOTIDE SEQUENCE [LARGE SCALE GENOMIC DNA]</scope>
</reference>
<evidence type="ECO:0000256" key="10">
    <source>
        <dbReference type="ARBA" id="ARBA00022670"/>
    </source>
</evidence>
<dbReference type="SUPFAM" id="SSF143791">
    <property type="entry name" value="DUSP-like"/>
    <property type="match status" value="2"/>
</dbReference>
<keyword evidence="22" id="KW-0804">Transcription</keyword>
<feature type="compositionally biased region" description="Basic and acidic residues" evidence="33">
    <location>
        <begin position="1577"/>
        <end position="1586"/>
    </location>
</feature>
<dbReference type="PROSITE" id="PS50235">
    <property type="entry name" value="USP_3"/>
    <property type="match status" value="1"/>
</dbReference>
<feature type="compositionally biased region" description="Basic and acidic residues" evidence="33">
    <location>
        <begin position="1399"/>
        <end position="1426"/>
    </location>
</feature>
<evidence type="ECO:0000256" key="8">
    <source>
        <dbReference type="ARBA" id="ARBA00022553"/>
    </source>
</evidence>
<feature type="domain" description="DUSP" evidence="38">
    <location>
        <begin position="686"/>
        <end position="779"/>
    </location>
</feature>
<evidence type="ECO:0000256" key="22">
    <source>
        <dbReference type="ARBA" id="ARBA00023163"/>
    </source>
</evidence>
<dbReference type="PROSITE" id="PS00973">
    <property type="entry name" value="USP_2"/>
    <property type="match status" value="1"/>
</dbReference>
<keyword evidence="21" id="KW-0238">DNA-binding</keyword>
<evidence type="ECO:0000313" key="41">
    <source>
        <dbReference type="Proteomes" id="UP000233556"/>
    </source>
</evidence>
<evidence type="ECO:0000256" key="33">
    <source>
        <dbReference type="SAM" id="MobiDB-lite"/>
    </source>
</evidence>
<evidence type="ECO:0000256" key="28">
    <source>
        <dbReference type="ARBA" id="ARBA00043005"/>
    </source>
</evidence>
<feature type="region of interest" description="Disordered" evidence="33">
    <location>
        <begin position="1280"/>
        <end position="1326"/>
    </location>
</feature>
<keyword evidence="12" id="KW-0677">Repeat</keyword>
<evidence type="ECO:0000256" key="26">
    <source>
        <dbReference type="ARBA" id="ARBA00041299"/>
    </source>
</evidence>
<dbReference type="FunFam" id="3.90.70.10:FF:000056">
    <property type="entry name" value="Ubiquitinyl hydrolase 1"/>
    <property type="match status" value="1"/>
</dbReference>
<evidence type="ECO:0000256" key="17">
    <source>
        <dbReference type="ARBA" id="ARBA00022833"/>
    </source>
</evidence>
<feature type="compositionally biased region" description="Low complexity" evidence="33">
    <location>
        <begin position="1353"/>
        <end position="1362"/>
    </location>
</feature>
<dbReference type="SMART" id="SM00717">
    <property type="entry name" value="SANT"/>
    <property type="match status" value="1"/>
</dbReference>
<dbReference type="GO" id="GO:0003677">
    <property type="term" value="F:DNA binding"/>
    <property type="evidence" value="ECO:0007669"/>
    <property type="project" value="UniProtKB-KW"/>
</dbReference>
<keyword evidence="6" id="KW-0963">Cytoplasm</keyword>
<reference evidence="41" key="1">
    <citation type="submission" date="2017-11" db="EMBL/GenBank/DDBJ databases">
        <authorList>
            <person name="Lima N.C."/>
            <person name="Parody-Merino A.M."/>
            <person name="Battley P.F."/>
            <person name="Fidler A.E."/>
            <person name="Prosdocimi F."/>
        </authorList>
    </citation>
    <scope>NUCLEOTIDE SEQUENCE [LARGE SCALE GENOMIC DNA]</scope>
</reference>
<dbReference type="InterPro" id="IPR037830">
    <property type="entry name" value="ZZZ3"/>
</dbReference>
<dbReference type="GO" id="GO:0051726">
    <property type="term" value="P:regulation of cell cycle"/>
    <property type="evidence" value="ECO:0007669"/>
    <property type="project" value="UniProtKB-ARBA"/>
</dbReference>
<evidence type="ECO:0000256" key="13">
    <source>
        <dbReference type="ARBA" id="ARBA00022771"/>
    </source>
</evidence>
<dbReference type="Gene3D" id="3.30.40.10">
    <property type="entry name" value="Zinc/RING finger domain, C3HC4 (zinc finger)"/>
    <property type="match status" value="1"/>
</dbReference>
<dbReference type="FunFam" id="3.30.2230.10:FF:000002">
    <property type="entry name" value="Ubiquitinyl hydrolase 1"/>
    <property type="match status" value="1"/>
</dbReference>
<dbReference type="InterPro" id="IPR006615">
    <property type="entry name" value="Pept_C19_DUSP"/>
</dbReference>
<dbReference type="InterPro" id="IPR035927">
    <property type="entry name" value="DUSP-like_sf"/>
</dbReference>
<dbReference type="Pfam" id="PF00249">
    <property type="entry name" value="Myb_DNA-binding"/>
    <property type="match status" value="1"/>
</dbReference>
<keyword evidence="9" id="KW-0254">Endocytosis</keyword>
<feature type="domain" description="UBP-type" evidence="37">
    <location>
        <begin position="6"/>
        <end position="109"/>
    </location>
</feature>